<evidence type="ECO:0000256" key="2">
    <source>
        <dbReference type="ARBA" id="ARBA00022729"/>
    </source>
</evidence>
<dbReference type="SUPFAM" id="SSF74650">
    <property type="entry name" value="Galactose mutarotase-like"/>
    <property type="match status" value="1"/>
</dbReference>
<dbReference type="InterPro" id="IPR038970">
    <property type="entry name" value="Lyase_8"/>
</dbReference>
<dbReference type="Proteomes" id="UP000657385">
    <property type="component" value="Unassembled WGS sequence"/>
</dbReference>
<protein>
    <submittedName>
        <fullName evidence="9">Polysaccharide lyase 8 family protein</fullName>
    </submittedName>
</protein>
<dbReference type="Gene3D" id="1.50.10.100">
    <property type="entry name" value="Chondroitin AC/alginate lyase"/>
    <property type="match status" value="1"/>
</dbReference>
<dbReference type="InterPro" id="IPR011071">
    <property type="entry name" value="Lyase_8-like_C"/>
</dbReference>
<feature type="domain" description="Polysaccharide lyase family 8 C-terminal" evidence="7">
    <location>
        <begin position="715"/>
        <end position="779"/>
    </location>
</feature>
<dbReference type="PANTHER" id="PTHR38481:SF1">
    <property type="entry name" value="HYALURONATE LYASE"/>
    <property type="match status" value="1"/>
</dbReference>
<evidence type="ECO:0000256" key="3">
    <source>
        <dbReference type="ARBA" id="ARBA00023239"/>
    </source>
</evidence>
<dbReference type="Gene3D" id="2.70.98.10">
    <property type="match status" value="1"/>
</dbReference>
<feature type="active site" evidence="4">
    <location>
        <position position="301"/>
    </location>
</feature>
<keyword evidence="10" id="KW-1185">Reference proteome</keyword>
<comment type="similarity">
    <text evidence="1">Belongs to the polysaccharide lyase 8 family.</text>
</comment>
<name>A0A931FEW9_9ACTN</name>
<dbReference type="InterPro" id="IPR003159">
    <property type="entry name" value="Lyase_8_central_dom"/>
</dbReference>
<dbReference type="AlphaFoldDB" id="A0A931FEW9"/>
<dbReference type="EMBL" id="JADPRT010000006">
    <property type="protein sequence ID" value="MBF9069680.1"/>
    <property type="molecule type" value="Genomic_DNA"/>
</dbReference>
<comment type="caution">
    <text evidence="9">The sequence shown here is derived from an EMBL/GenBank/DDBJ whole genome shotgun (WGS) entry which is preliminary data.</text>
</comment>
<evidence type="ECO:0000256" key="1">
    <source>
        <dbReference type="ARBA" id="ARBA00006699"/>
    </source>
</evidence>
<dbReference type="GO" id="GO:0005975">
    <property type="term" value="P:carbohydrate metabolic process"/>
    <property type="evidence" value="ECO:0007669"/>
    <property type="project" value="InterPro"/>
</dbReference>
<keyword evidence="3 9" id="KW-0456">Lyase</keyword>
<feature type="active site" evidence="4">
    <location>
        <position position="355"/>
    </location>
</feature>
<evidence type="ECO:0000256" key="4">
    <source>
        <dbReference type="PIRSR" id="PIRSR638970-1"/>
    </source>
</evidence>
<dbReference type="Pfam" id="PF02884">
    <property type="entry name" value="Lyase_8_C"/>
    <property type="match status" value="1"/>
</dbReference>
<dbReference type="RefSeq" id="WP_196194850.1">
    <property type="nucleotide sequence ID" value="NZ_JADPRT010000006.1"/>
</dbReference>
<gene>
    <name evidence="9" type="ORF">I2501_16770</name>
</gene>
<evidence type="ECO:0000256" key="5">
    <source>
        <dbReference type="SAM" id="MobiDB-lite"/>
    </source>
</evidence>
<dbReference type="SUPFAM" id="SSF49863">
    <property type="entry name" value="Hyaluronate lyase-like, C-terminal domain"/>
    <property type="match status" value="1"/>
</dbReference>
<dbReference type="GO" id="GO:0016837">
    <property type="term" value="F:carbon-oxygen lyase activity, acting on polysaccharides"/>
    <property type="evidence" value="ECO:0007669"/>
    <property type="project" value="UniProtKB-ARBA"/>
</dbReference>
<feature type="domain" description="Polysaccharide lyase family 8 central" evidence="6">
    <location>
        <begin position="441"/>
        <end position="701"/>
    </location>
</feature>
<dbReference type="Gene3D" id="2.60.220.10">
    <property type="entry name" value="Polysaccharide lyase family 8-like, C-terminal"/>
    <property type="match status" value="1"/>
</dbReference>
<dbReference type="InterPro" id="IPR004103">
    <property type="entry name" value="Lyase_8_C"/>
</dbReference>
<dbReference type="CDD" id="cd01083">
    <property type="entry name" value="GAG_Lyase"/>
    <property type="match status" value="1"/>
</dbReference>
<feature type="active site" evidence="4">
    <location>
        <position position="292"/>
    </location>
</feature>
<reference evidence="9" key="1">
    <citation type="submission" date="2020-11" db="EMBL/GenBank/DDBJ databases">
        <title>Isolation and identification of active actinomycetes.</title>
        <authorList>
            <person name="Yu B."/>
        </authorList>
    </citation>
    <scope>NUCLEOTIDE SEQUENCE</scope>
    <source>
        <strain evidence="9">NEAU-YB345</strain>
    </source>
</reference>
<feature type="domain" description="Polysaccharide lyase 8 N-terminal alpha-helical" evidence="8">
    <location>
        <begin position="78"/>
        <end position="395"/>
    </location>
</feature>
<dbReference type="InterPro" id="IPR011013">
    <property type="entry name" value="Gal_mutarotase_sf_dom"/>
</dbReference>
<evidence type="ECO:0000259" key="7">
    <source>
        <dbReference type="Pfam" id="PF02884"/>
    </source>
</evidence>
<sequence length="828" mass="87334">MDQTTDETSLATTRRAPLTRRHLLGTGAAVTGAALLGAAAVAPAATAATPTSAPAGTPAPTPSPTTTPDPFDQLRGVWSDILTGGSAVDPSDPDYAAAIATVDAAAAADIALYDNSATPASVYTDMPFTHVENASGTYARLLATAVAWATPGSHYHQDPTVAARLVQALRLIGTAYYNPSSAEVGNWYHWEIAAPQDLVNTCAILGAQVPAADLASYLTTVAHFVPDPTHQQQGTVVTTGANRSDMCQITILRGILAKDASLVTLGRDKLSDIYPYVTTSDGYYQDGGYIQHGTVAYNGHYAYVLLNDLSQLSLLLTGSSWPITDPGFAVILDSVDLTYAPYMYDGLVMDVVRGRFLSRQGETDHDAGHDITEAVLRLIPVGSREQQKRWKALAKGWITRETFAPIKATASPARMALIKSILDDPLVRPAQQGPNHVQQPSVERAVHRREGWGWAVALSSSRITRLEAINGENQRGWHTGDGATYLYTGDNGHFTDNYWPTVDCTRLPGVTADTIPLPNSAGNGTLPPTTWAGGAVLDDRWGAVGLDLVAYGSPLRARKSWFCLDDCVVALGAGITGSSGHTVETTLENRNLHPTGTNRLTVDGTAQPTTLGWTAAFPATEGWAQLEGVGGYVLLPGGTSTGTVLRALREQRTGAWADIDNGPSTGGTTTPYTNTYVTLWLDHGVDPTDAQYAYVLLPGADARTTAQRAARPLVEVLANSADLQAIRDRQQDLTAANFFTAGSVAGLTTGGPASVLVQRRPAGLSVAVSDPTCTQSTLTVTVAGFGPIRSGFGEEPGVRVQVADGVATVTLDLTQGLPGTTRTARLRL</sequence>
<dbReference type="Pfam" id="PF08124">
    <property type="entry name" value="Lyase_8_N"/>
    <property type="match status" value="1"/>
</dbReference>
<evidence type="ECO:0000313" key="9">
    <source>
        <dbReference type="EMBL" id="MBF9069680.1"/>
    </source>
</evidence>
<organism evidence="9 10">
    <name type="scientific">Streptacidiphilus fuscans</name>
    <dbReference type="NCBI Taxonomy" id="2789292"/>
    <lineage>
        <taxon>Bacteria</taxon>
        <taxon>Bacillati</taxon>
        <taxon>Actinomycetota</taxon>
        <taxon>Actinomycetes</taxon>
        <taxon>Kitasatosporales</taxon>
        <taxon>Streptomycetaceae</taxon>
        <taxon>Streptacidiphilus</taxon>
    </lineage>
</organism>
<proteinExistence type="inferred from homology"/>
<keyword evidence="2" id="KW-0732">Signal</keyword>
<feature type="region of interest" description="Disordered" evidence="5">
    <location>
        <begin position="49"/>
        <end position="73"/>
    </location>
</feature>
<accession>A0A931FEW9</accession>
<dbReference type="InterPro" id="IPR012970">
    <property type="entry name" value="Lyase_8_alpha_N"/>
</dbReference>
<dbReference type="InterPro" id="IPR014718">
    <property type="entry name" value="GH-type_carb-bd"/>
</dbReference>
<evidence type="ECO:0000259" key="8">
    <source>
        <dbReference type="Pfam" id="PF08124"/>
    </source>
</evidence>
<evidence type="ECO:0000259" key="6">
    <source>
        <dbReference type="Pfam" id="PF02278"/>
    </source>
</evidence>
<dbReference type="PROSITE" id="PS51318">
    <property type="entry name" value="TAT"/>
    <property type="match status" value="1"/>
</dbReference>
<dbReference type="SUPFAM" id="SSF48230">
    <property type="entry name" value="Chondroitin AC/alginate lyase"/>
    <property type="match status" value="1"/>
</dbReference>
<dbReference type="GO" id="GO:0030246">
    <property type="term" value="F:carbohydrate binding"/>
    <property type="evidence" value="ECO:0007669"/>
    <property type="project" value="InterPro"/>
</dbReference>
<evidence type="ECO:0000313" key="10">
    <source>
        <dbReference type="Proteomes" id="UP000657385"/>
    </source>
</evidence>
<dbReference type="InterPro" id="IPR008929">
    <property type="entry name" value="Chondroitin_lyas"/>
</dbReference>
<dbReference type="InterPro" id="IPR006311">
    <property type="entry name" value="TAT_signal"/>
</dbReference>
<feature type="compositionally biased region" description="Pro residues" evidence="5">
    <location>
        <begin position="57"/>
        <end position="67"/>
    </location>
</feature>
<dbReference type="GO" id="GO:0005576">
    <property type="term" value="C:extracellular region"/>
    <property type="evidence" value="ECO:0007669"/>
    <property type="project" value="InterPro"/>
</dbReference>
<dbReference type="Pfam" id="PF02278">
    <property type="entry name" value="Lyase_8"/>
    <property type="match status" value="1"/>
</dbReference>
<dbReference type="PANTHER" id="PTHR38481">
    <property type="entry name" value="HYALURONATE LYASE"/>
    <property type="match status" value="1"/>
</dbReference>